<dbReference type="PANTHER" id="PTHR43479:SF7">
    <property type="entry name" value="TETR-FAMILY TRANSCRIPTIONAL REGULATOR"/>
    <property type="match status" value="1"/>
</dbReference>
<evidence type="ECO:0000256" key="2">
    <source>
        <dbReference type="ARBA" id="ARBA00023125"/>
    </source>
</evidence>
<sequence>MIYNNQQRVVYLYFELYVRVEPYTIIKNRECVGYKTHFLNVLSKIKEGYALRDNNLDLRVVRTKTAIRNALVELIEEKGFDAITVKDITTKANINRGTFYAHYQDKFDLMTKCQEDIMYEFSKIAKQKFPEVIADLGSNPSPTMPFILITSILEFLNENSDFMKAVLSPKGDLSFQTKLKDFMWKTLFEDTNGPLINKENLLVPSEYLTSYMASAHIGVIQQWLNNGQKETPEEIARFLSTIAVHGPFYAAGLKK</sequence>
<evidence type="ECO:0000256" key="3">
    <source>
        <dbReference type="PROSITE-ProRule" id="PRU00335"/>
    </source>
</evidence>
<evidence type="ECO:0000313" key="6">
    <source>
        <dbReference type="Proteomes" id="UP000092743"/>
    </source>
</evidence>
<dbReference type="PROSITE" id="PS50977">
    <property type="entry name" value="HTH_TETR_2"/>
    <property type="match status" value="1"/>
</dbReference>
<dbReference type="Gene3D" id="1.10.357.10">
    <property type="entry name" value="Tetracycline Repressor, domain 2"/>
    <property type="match status" value="1"/>
</dbReference>
<dbReference type="Pfam" id="PF00440">
    <property type="entry name" value="TetR_N"/>
    <property type="match status" value="1"/>
</dbReference>
<feature type="DNA-binding region" description="H-T-H motif" evidence="3">
    <location>
        <begin position="84"/>
        <end position="103"/>
    </location>
</feature>
<evidence type="ECO:0000313" key="5">
    <source>
        <dbReference type="EMBL" id="ANS48713.1"/>
    </source>
</evidence>
<dbReference type="GO" id="GO:0003677">
    <property type="term" value="F:DNA binding"/>
    <property type="evidence" value="ECO:0007669"/>
    <property type="project" value="UniProtKB-UniRule"/>
</dbReference>
<organism evidence="5 6">
    <name type="scientific">Bacillus thuringiensis</name>
    <dbReference type="NCBI Taxonomy" id="1428"/>
    <lineage>
        <taxon>Bacteria</taxon>
        <taxon>Bacillati</taxon>
        <taxon>Bacillota</taxon>
        <taxon>Bacilli</taxon>
        <taxon>Bacillales</taxon>
        <taxon>Bacillaceae</taxon>
        <taxon>Bacillus</taxon>
        <taxon>Bacillus cereus group</taxon>
    </lineage>
</organism>
<dbReference type="InterPro" id="IPR009057">
    <property type="entry name" value="Homeodomain-like_sf"/>
</dbReference>
<dbReference type="Proteomes" id="UP000092743">
    <property type="component" value="Chromosome"/>
</dbReference>
<proteinExistence type="predicted"/>
<dbReference type="AlphaFoldDB" id="A0A9W3SC34"/>
<reference evidence="5 6" key="1">
    <citation type="submission" date="2016-04" db="EMBL/GenBank/DDBJ databases">
        <title>High quality genome of the nematocidal Bacillus thuringiensis MYBT18246.</title>
        <authorList>
            <person name="Hollensteiner J."/>
            <person name="Poehlein A."/>
            <person name="Sproeer C."/>
            <person name="Bunk B."/>
            <person name="Rosenstiel P."/>
            <person name="Schulenburg H."/>
            <person name="Liesegang H."/>
        </authorList>
    </citation>
    <scope>NUCLEOTIDE SEQUENCE [LARGE SCALE GENOMIC DNA]</scope>
    <source>
        <strain evidence="5 6">MYBT18246</strain>
    </source>
</reference>
<keyword evidence="1" id="KW-0678">Repressor</keyword>
<accession>A0A9W3SC34</accession>
<evidence type="ECO:0000259" key="4">
    <source>
        <dbReference type="PROSITE" id="PS50977"/>
    </source>
</evidence>
<dbReference type="Pfam" id="PF14278">
    <property type="entry name" value="TetR_C_8"/>
    <property type="match status" value="1"/>
</dbReference>
<dbReference type="PRINTS" id="PR00455">
    <property type="entry name" value="HTHTETR"/>
</dbReference>
<dbReference type="EMBL" id="CP015350">
    <property type="protein sequence ID" value="ANS48713.1"/>
    <property type="molecule type" value="Genomic_DNA"/>
</dbReference>
<gene>
    <name evidence="5" type="ORF">BT246_33610</name>
</gene>
<feature type="domain" description="HTH tetR-type" evidence="4">
    <location>
        <begin position="61"/>
        <end position="121"/>
    </location>
</feature>
<name>A0A9W3SC34_BACTU</name>
<dbReference type="InterPro" id="IPR050624">
    <property type="entry name" value="HTH-type_Tx_Regulator"/>
</dbReference>
<evidence type="ECO:0000256" key="1">
    <source>
        <dbReference type="ARBA" id="ARBA00022491"/>
    </source>
</evidence>
<keyword evidence="2 3" id="KW-0238">DNA-binding</keyword>
<dbReference type="SUPFAM" id="SSF46689">
    <property type="entry name" value="Homeodomain-like"/>
    <property type="match status" value="1"/>
</dbReference>
<protein>
    <submittedName>
        <fullName evidence="5">TetR family transcriptional regulator</fullName>
    </submittedName>
</protein>
<dbReference type="InterPro" id="IPR001647">
    <property type="entry name" value="HTH_TetR"/>
</dbReference>
<dbReference type="InterPro" id="IPR039532">
    <property type="entry name" value="TetR_C_Firmicutes"/>
</dbReference>
<dbReference type="PANTHER" id="PTHR43479">
    <property type="entry name" value="ACREF/ENVCD OPERON REPRESSOR-RELATED"/>
    <property type="match status" value="1"/>
</dbReference>